<dbReference type="GO" id="GO:0015833">
    <property type="term" value="P:peptide transport"/>
    <property type="evidence" value="ECO:0007669"/>
    <property type="project" value="TreeGrafter"/>
</dbReference>
<evidence type="ECO:0000259" key="3">
    <source>
        <dbReference type="Pfam" id="PF00496"/>
    </source>
</evidence>
<name>A0A5C4XDJ5_9HYPH</name>
<dbReference type="InterPro" id="IPR000914">
    <property type="entry name" value="SBP_5_dom"/>
</dbReference>
<comment type="similarity">
    <text evidence="2">Belongs to the bacterial solute-binding protein 5 family.</text>
</comment>
<gene>
    <name evidence="4" type="ORF">FHP24_20015</name>
</gene>
<dbReference type="OrthoDB" id="9803988at2"/>
<dbReference type="Proteomes" id="UP000311605">
    <property type="component" value="Unassembled WGS sequence"/>
</dbReference>
<dbReference type="InterPro" id="IPR023765">
    <property type="entry name" value="SBP_5_CS"/>
</dbReference>
<comment type="caution">
    <text evidence="4">The sequence shown here is derived from an EMBL/GenBank/DDBJ whole genome shotgun (WGS) entry which is preliminary data.</text>
</comment>
<accession>A0A5C4XDJ5</accession>
<dbReference type="SUPFAM" id="SSF53850">
    <property type="entry name" value="Periplasmic binding protein-like II"/>
    <property type="match status" value="1"/>
</dbReference>
<feature type="domain" description="Solute-binding protein family 5" evidence="3">
    <location>
        <begin position="106"/>
        <end position="524"/>
    </location>
</feature>
<organism evidence="4 5">
    <name type="scientific">Aliirhizobium smilacinae</name>
    <dbReference type="NCBI Taxonomy" id="1395944"/>
    <lineage>
        <taxon>Bacteria</taxon>
        <taxon>Pseudomonadati</taxon>
        <taxon>Pseudomonadota</taxon>
        <taxon>Alphaproteobacteria</taxon>
        <taxon>Hyphomicrobiales</taxon>
        <taxon>Rhizobiaceae</taxon>
        <taxon>Aliirhizobium</taxon>
    </lineage>
</organism>
<dbReference type="InterPro" id="IPR039424">
    <property type="entry name" value="SBP_5"/>
</dbReference>
<reference evidence="4 5" key="1">
    <citation type="submission" date="2019-06" db="EMBL/GenBank/DDBJ databases">
        <title>The draft genome of Rhizobium smilacinae PTYR-5.</title>
        <authorList>
            <person name="Liu L."/>
            <person name="Li L."/>
            <person name="Zhang X."/>
        </authorList>
    </citation>
    <scope>NUCLEOTIDE SEQUENCE [LARGE SCALE GENOMIC DNA]</scope>
    <source>
        <strain evidence="4 5">PTYR-5</strain>
    </source>
</reference>
<dbReference type="PANTHER" id="PTHR30290:SF62">
    <property type="entry name" value="OLIGOPEPTIDE ABC TRANSPORTER, PERIPLASMIC OLIGOPEPTIDE-BINDING PROTEIN"/>
    <property type="match status" value="1"/>
</dbReference>
<dbReference type="Gene3D" id="3.10.105.10">
    <property type="entry name" value="Dipeptide-binding Protein, Domain 3"/>
    <property type="match status" value="1"/>
</dbReference>
<dbReference type="EMBL" id="VDMN01000005">
    <property type="protein sequence ID" value="TNM61567.1"/>
    <property type="molecule type" value="Genomic_DNA"/>
</dbReference>
<dbReference type="AlphaFoldDB" id="A0A5C4XDJ5"/>
<dbReference type="CDD" id="cd08500">
    <property type="entry name" value="PBP2_NikA_DppA_OppA_like_4"/>
    <property type="match status" value="1"/>
</dbReference>
<dbReference type="PANTHER" id="PTHR30290">
    <property type="entry name" value="PERIPLASMIC BINDING COMPONENT OF ABC TRANSPORTER"/>
    <property type="match status" value="1"/>
</dbReference>
<dbReference type="Pfam" id="PF00496">
    <property type="entry name" value="SBP_bac_5"/>
    <property type="match status" value="1"/>
</dbReference>
<sequence length="645" mass="73042">MGYQHALNRLGLSAAIITVVLSGGPFVAWAVDYRQAPVLEEQVRAGTLPAVTERLPENPFVETMVDGVGNYGGTLRTTILANGDQYNLTRTIANELLVRWDPKWSKVEPSLAEKFTASDDATTYTFTLRKGLKWSDGQPFTVDDIMFWYEDVFMNPALSPAKNPTFTVAGKPVKVRKVDEQTVEFKFDSPYGLFLQQLAYGQGHLPVIYPKHYLSQFHEKYNKDGIPDLLKANPAAGDWVALFNSKISLTFQPAYWQNLELPTLNPWILTIPYADGERVAAKRNPYYWKVDSEGNQLPYIDNVTWAKLDDPQLMALKMTSGEFDFAFRHINNATFKSVLFDGQESGNFRFVDVKDLPANDAVILLNLNSTDPVKKKVFQNKDFRIALSRAINRQEIIDLVYVGQGAPAQVAVQPEHELFNEKEATQFTEYDPDAANAALDKIMPNKDGQGYRLDETGKRFTVNFMVADAFGLSYPDIVQMVQEYAKQVGIDIQIRTTDRARLNTMWNANEQDAYIWNCVGGLNEVYTDPRCYMPFQKADIFFAVRWAEWYANPQTGEEPPAEIKALMAAYDKVNASASDEDRKARMKEFLTLSAENFLNIGISRPMPKYMMVSKNLKNVVDGIPITGNLWHPAPTLSQWYFDKAK</sequence>
<evidence type="ECO:0000256" key="2">
    <source>
        <dbReference type="ARBA" id="ARBA00005695"/>
    </source>
</evidence>
<dbReference type="GO" id="GO:1904680">
    <property type="term" value="F:peptide transmembrane transporter activity"/>
    <property type="evidence" value="ECO:0007669"/>
    <property type="project" value="TreeGrafter"/>
</dbReference>
<comment type="subcellular location">
    <subcellularLocation>
        <location evidence="1">Periplasm</location>
    </subcellularLocation>
</comment>
<protein>
    <submittedName>
        <fullName evidence="4">ABC transporter substrate-binding protein</fullName>
    </submittedName>
</protein>
<evidence type="ECO:0000256" key="1">
    <source>
        <dbReference type="ARBA" id="ARBA00004418"/>
    </source>
</evidence>
<keyword evidence="5" id="KW-1185">Reference proteome</keyword>
<dbReference type="RefSeq" id="WP_139678014.1">
    <property type="nucleotide sequence ID" value="NZ_VDMN01000005.1"/>
</dbReference>
<dbReference type="Gene3D" id="3.40.190.10">
    <property type="entry name" value="Periplasmic binding protein-like II"/>
    <property type="match status" value="1"/>
</dbReference>
<evidence type="ECO:0000313" key="5">
    <source>
        <dbReference type="Proteomes" id="UP000311605"/>
    </source>
</evidence>
<dbReference type="PROSITE" id="PS01040">
    <property type="entry name" value="SBP_BACTERIAL_5"/>
    <property type="match status" value="1"/>
</dbReference>
<evidence type="ECO:0000313" key="4">
    <source>
        <dbReference type="EMBL" id="TNM61567.1"/>
    </source>
</evidence>
<proteinExistence type="inferred from homology"/>